<name>A0A392Q497_9FABA</name>
<evidence type="ECO:0000313" key="3">
    <source>
        <dbReference type="Proteomes" id="UP000265520"/>
    </source>
</evidence>
<proteinExistence type="predicted"/>
<dbReference type="PANTHER" id="PTHR44259">
    <property type="entry name" value="OS07G0183000 PROTEIN-RELATED"/>
    <property type="match status" value="1"/>
</dbReference>
<dbReference type="InterPro" id="IPR050942">
    <property type="entry name" value="F-box_BR-signaling"/>
</dbReference>
<reference evidence="2 3" key="1">
    <citation type="journal article" date="2018" name="Front. Plant Sci.">
        <title>Red Clover (Trifolium pratense) and Zigzag Clover (T. medium) - A Picture of Genomic Similarities and Differences.</title>
        <authorList>
            <person name="Dluhosova J."/>
            <person name="Istvanek J."/>
            <person name="Nedelnik J."/>
            <person name="Repkova J."/>
        </authorList>
    </citation>
    <scope>NUCLEOTIDE SEQUENCE [LARGE SCALE GENOMIC DNA]</scope>
    <source>
        <strain evidence="3">cv. 10/8</strain>
        <tissue evidence="2">Leaf</tissue>
    </source>
</reference>
<accession>A0A392Q497</accession>
<feature type="domain" description="KIB1-4 beta-propeller" evidence="1">
    <location>
        <begin position="8"/>
        <end position="122"/>
    </location>
</feature>
<evidence type="ECO:0000313" key="2">
    <source>
        <dbReference type="EMBL" id="MCI18944.1"/>
    </source>
</evidence>
<dbReference type="AlphaFoldDB" id="A0A392Q497"/>
<dbReference type="EMBL" id="LXQA010112506">
    <property type="protein sequence ID" value="MCI18944.1"/>
    <property type="molecule type" value="Genomic_DNA"/>
</dbReference>
<keyword evidence="3" id="KW-1185">Reference proteome</keyword>
<protein>
    <submittedName>
        <fullName evidence="2">Cyclin F-box</fullName>
    </submittedName>
</protein>
<organism evidence="2 3">
    <name type="scientific">Trifolium medium</name>
    <dbReference type="NCBI Taxonomy" id="97028"/>
    <lineage>
        <taxon>Eukaryota</taxon>
        <taxon>Viridiplantae</taxon>
        <taxon>Streptophyta</taxon>
        <taxon>Embryophyta</taxon>
        <taxon>Tracheophyta</taxon>
        <taxon>Spermatophyta</taxon>
        <taxon>Magnoliopsida</taxon>
        <taxon>eudicotyledons</taxon>
        <taxon>Gunneridae</taxon>
        <taxon>Pentapetalae</taxon>
        <taxon>rosids</taxon>
        <taxon>fabids</taxon>
        <taxon>Fabales</taxon>
        <taxon>Fabaceae</taxon>
        <taxon>Papilionoideae</taxon>
        <taxon>50 kb inversion clade</taxon>
        <taxon>NPAAA clade</taxon>
        <taxon>Hologalegina</taxon>
        <taxon>IRL clade</taxon>
        <taxon>Trifolieae</taxon>
        <taxon>Trifolium</taxon>
    </lineage>
</organism>
<comment type="caution">
    <text evidence="2">The sequence shown here is derived from an EMBL/GenBank/DDBJ whole genome shotgun (WGS) entry which is preliminary data.</text>
</comment>
<dbReference type="Pfam" id="PF03478">
    <property type="entry name" value="Beta-prop_KIB1-4"/>
    <property type="match status" value="1"/>
</dbReference>
<evidence type="ECO:0000259" key="1">
    <source>
        <dbReference type="Pfam" id="PF03478"/>
    </source>
</evidence>
<dbReference type="InterPro" id="IPR005174">
    <property type="entry name" value="KIB1-4_b-propeller"/>
</dbReference>
<sequence length="150" mass="17186">MGEDINSYAHRAYLVKSLEGDLWLVRKSIGFPDDDNDDEDSNLPSGAREFEVYLQSGKLIEMLRLDSLGDNVLFVCNSDSISLSASYFGNYLQKDSIYHPNDFYEEAPDPYPNGPFDMKIFNVKDGSFSEHCPFQTRFRRMPPSIWVIPP</sequence>
<dbReference type="Proteomes" id="UP000265520">
    <property type="component" value="Unassembled WGS sequence"/>
</dbReference>
<dbReference type="PANTHER" id="PTHR44259:SF93">
    <property type="entry name" value="PROTEIN, PUTATIVE (DUF295)-RELATED"/>
    <property type="match status" value="1"/>
</dbReference>